<evidence type="ECO:0000256" key="1">
    <source>
        <dbReference type="SAM" id="SignalP"/>
    </source>
</evidence>
<sequence length="44" mass="4938">MKIRFACAVSSSAIAADASARVANSQAWLWWQDYSRTAASMDRW</sequence>
<keyword evidence="1" id="KW-0732">Signal</keyword>
<accession>A0ABU3Q1Y6</accession>
<name>A0ABU3Q1Y6_9SPHN</name>
<keyword evidence="3" id="KW-1185">Reference proteome</keyword>
<proteinExistence type="predicted"/>
<evidence type="ECO:0000313" key="2">
    <source>
        <dbReference type="EMBL" id="MDT9597389.1"/>
    </source>
</evidence>
<organism evidence="2 3">
    <name type="scientific">Sphingosinicella rhizophila</name>
    <dbReference type="NCBI Taxonomy" id="3050082"/>
    <lineage>
        <taxon>Bacteria</taxon>
        <taxon>Pseudomonadati</taxon>
        <taxon>Pseudomonadota</taxon>
        <taxon>Alphaproteobacteria</taxon>
        <taxon>Sphingomonadales</taxon>
        <taxon>Sphingosinicellaceae</taxon>
        <taxon>Sphingosinicella</taxon>
    </lineage>
</organism>
<evidence type="ECO:0000313" key="3">
    <source>
        <dbReference type="Proteomes" id="UP001259572"/>
    </source>
</evidence>
<feature type="signal peptide" evidence="1">
    <location>
        <begin position="1"/>
        <end position="15"/>
    </location>
</feature>
<dbReference type="Proteomes" id="UP001259572">
    <property type="component" value="Unassembled WGS sequence"/>
</dbReference>
<comment type="caution">
    <text evidence="2">The sequence shown here is derived from an EMBL/GenBank/DDBJ whole genome shotgun (WGS) entry which is preliminary data.</text>
</comment>
<protein>
    <submittedName>
        <fullName evidence="2">Uncharacterized protein</fullName>
    </submittedName>
</protein>
<feature type="chain" id="PRO_5046471934" evidence="1">
    <location>
        <begin position="16"/>
        <end position="44"/>
    </location>
</feature>
<reference evidence="2 3" key="1">
    <citation type="submission" date="2023-05" db="EMBL/GenBank/DDBJ databases">
        <authorList>
            <person name="Guo Y."/>
        </authorList>
    </citation>
    <scope>NUCLEOTIDE SEQUENCE [LARGE SCALE GENOMIC DNA]</scope>
    <source>
        <strain evidence="2 3">GR2756</strain>
    </source>
</reference>
<dbReference type="EMBL" id="JAVUPU010000001">
    <property type="protein sequence ID" value="MDT9597389.1"/>
    <property type="molecule type" value="Genomic_DNA"/>
</dbReference>
<gene>
    <name evidence="2" type="ORF">RQX22_00295</name>
</gene>
<dbReference type="RefSeq" id="WP_315722578.1">
    <property type="nucleotide sequence ID" value="NZ_JAVUPU010000001.1"/>
</dbReference>